<organism evidence="2 3">
    <name type="scientific">Rhabdobacter roseus</name>
    <dbReference type="NCBI Taxonomy" id="1655419"/>
    <lineage>
        <taxon>Bacteria</taxon>
        <taxon>Pseudomonadati</taxon>
        <taxon>Bacteroidota</taxon>
        <taxon>Cytophagia</taxon>
        <taxon>Cytophagales</taxon>
        <taxon>Cytophagaceae</taxon>
        <taxon>Rhabdobacter</taxon>
    </lineage>
</organism>
<gene>
    <name evidence="2" type="ORF">HNQ92_005296</name>
</gene>
<keyword evidence="1" id="KW-0175">Coiled coil</keyword>
<keyword evidence="3" id="KW-1185">Reference proteome</keyword>
<evidence type="ECO:0000313" key="2">
    <source>
        <dbReference type="EMBL" id="MBB5287134.1"/>
    </source>
</evidence>
<dbReference type="AlphaFoldDB" id="A0A840TV59"/>
<protein>
    <submittedName>
        <fullName evidence="2">Uncharacterized protein</fullName>
    </submittedName>
</protein>
<evidence type="ECO:0000313" key="3">
    <source>
        <dbReference type="Proteomes" id="UP000557307"/>
    </source>
</evidence>
<dbReference type="RefSeq" id="WP_184178936.1">
    <property type="nucleotide sequence ID" value="NZ_JACHGF010000014.1"/>
</dbReference>
<sequence>MQADGLHRAAALLSNTLHEYRPDDVAGVKPVIEQILAKREEWKRVMLQVEHVKKTGKLPDPVQVPSSVPPANGLAELKLELARINVNISKTKKKLEQNPEHKKAQHWAADLDKLEALKDDLKTQIVALTYATT</sequence>
<evidence type="ECO:0000256" key="1">
    <source>
        <dbReference type="SAM" id="Coils"/>
    </source>
</evidence>
<comment type="caution">
    <text evidence="2">The sequence shown here is derived from an EMBL/GenBank/DDBJ whole genome shotgun (WGS) entry which is preliminary data.</text>
</comment>
<name>A0A840TV59_9BACT</name>
<proteinExistence type="predicted"/>
<dbReference type="EMBL" id="JACHGF010000014">
    <property type="protein sequence ID" value="MBB5287134.1"/>
    <property type="molecule type" value="Genomic_DNA"/>
</dbReference>
<feature type="coiled-coil region" evidence="1">
    <location>
        <begin position="74"/>
        <end position="131"/>
    </location>
</feature>
<reference evidence="2 3" key="1">
    <citation type="submission" date="2020-08" db="EMBL/GenBank/DDBJ databases">
        <title>Genomic Encyclopedia of Type Strains, Phase IV (KMG-IV): sequencing the most valuable type-strain genomes for metagenomic binning, comparative biology and taxonomic classification.</title>
        <authorList>
            <person name="Goeker M."/>
        </authorList>
    </citation>
    <scope>NUCLEOTIDE SEQUENCE [LARGE SCALE GENOMIC DNA]</scope>
    <source>
        <strain evidence="2 3">DSM 105074</strain>
    </source>
</reference>
<dbReference type="Proteomes" id="UP000557307">
    <property type="component" value="Unassembled WGS sequence"/>
</dbReference>
<accession>A0A840TV59</accession>